<reference evidence="1" key="1">
    <citation type="submission" date="2019-08" db="EMBL/GenBank/DDBJ databases">
        <authorList>
            <person name="Kucharzyk K."/>
            <person name="Murdoch R.W."/>
            <person name="Higgins S."/>
            <person name="Loffler F."/>
        </authorList>
    </citation>
    <scope>NUCLEOTIDE SEQUENCE</scope>
</reference>
<sequence length="187" mass="21324">MVGEVEGDQHGFRPDRRKDCFAAEGDAAMRAARADRRVKRCVFRIRNNDLPFPRSVVDDMVVALGRAGGEENLFRQRADQLRRRAGGPADGQRRVTSVRMEAGRIAEDGSEIRQHGFDDFRLARRGGIVVQINHWLTPGKNSGCRTRWRNGPAFRSRSRNRKIRPVRAAAPRFRCGRAERYPGTWRA</sequence>
<dbReference type="EMBL" id="VSSQ01021011">
    <property type="protein sequence ID" value="MPM66326.1"/>
    <property type="molecule type" value="Genomic_DNA"/>
</dbReference>
<accession>A0A645BLW2</accession>
<dbReference type="AlphaFoldDB" id="A0A645BLW2"/>
<name>A0A645BLW2_9ZZZZ</name>
<comment type="caution">
    <text evidence="1">The sequence shown here is derived from an EMBL/GenBank/DDBJ whole genome shotgun (WGS) entry which is preliminary data.</text>
</comment>
<protein>
    <submittedName>
        <fullName evidence="1">Uncharacterized protein</fullName>
    </submittedName>
</protein>
<organism evidence="1">
    <name type="scientific">bioreactor metagenome</name>
    <dbReference type="NCBI Taxonomy" id="1076179"/>
    <lineage>
        <taxon>unclassified sequences</taxon>
        <taxon>metagenomes</taxon>
        <taxon>ecological metagenomes</taxon>
    </lineage>
</organism>
<evidence type="ECO:0000313" key="1">
    <source>
        <dbReference type="EMBL" id="MPM66326.1"/>
    </source>
</evidence>
<gene>
    <name evidence="1" type="ORF">SDC9_113233</name>
</gene>
<proteinExistence type="predicted"/>